<name>G0UR63_TRYCI</name>
<protein>
    <submittedName>
        <fullName evidence="2">Uncharacterized protein TCIL3000_8_830</fullName>
    </submittedName>
</protein>
<accession>G0UR63</accession>
<evidence type="ECO:0000256" key="1">
    <source>
        <dbReference type="SAM" id="Coils"/>
    </source>
</evidence>
<feature type="coiled-coil region" evidence="1">
    <location>
        <begin position="96"/>
        <end position="123"/>
    </location>
</feature>
<reference evidence="2" key="1">
    <citation type="journal article" date="2012" name="Proc. Natl. Acad. Sci. U.S.A.">
        <title>Antigenic diversity is generated by distinct evolutionary mechanisms in African trypanosome species.</title>
        <authorList>
            <person name="Jackson A.P."/>
            <person name="Berry A."/>
            <person name="Aslett M."/>
            <person name="Allison H.C."/>
            <person name="Burton P."/>
            <person name="Vavrova-Anderson J."/>
            <person name="Brown R."/>
            <person name="Browne H."/>
            <person name="Corton N."/>
            <person name="Hauser H."/>
            <person name="Gamble J."/>
            <person name="Gilderthorp R."/>
            <person name="Marcello L."/>
            <person name="McQuillan J."/>
            <person name="Otto T.D."/>
            <person name="Quail M.A."/>
            <person name="Sanders M.J."/>
            <person name="van Tonder A."/>
            <person name="Ginger M.L."/>
            <person name="Field M.C."/>
            <person name="Barry J.D."/>
            <person name="Hertz-Fowler C."/>
            <person name="Berriman M."/>
        </authorList>
    </citation>
    <scope>NUCLEOTIDE SEQUENCE</scope>
    <source>
        <strain evidence="2">IL3000</strain>
    </source>
</reference>
<gene>
    <name evidence="2" type="ORF">TCIL3000_8_830</name>
</gene>
<proteinExistence type="predicted"/>
<organism evidence="2">
    <name type="scientific">Trypanosoma congolense (strain IL3000)</name>
    <dbReference type="NCBI Taxonomy" id="1068625"/>
    <lineage>
        <taxon>Eukaryota</taxon>
        <taxon>Discoba</taxon>
        <taxon>Euglenozoa</taxon>
        <taxon>Kinetoplastea</taxon>
        <taxon>Metakinetoplastina</taxon>
        <taxon>Trypanosomatida</taxon>
        <taxon>Trypanosomatidae</taxon>
        <taxon>Trypanosoma</taxon>
        <taxon>Nannomonas</taxon>
    </lineage>
</organism>
<dbReference type="VEuPathDB" id="TriTrypDB:TcIL3000_8_830"/>
<evidence type="ECO:0000313" key="2">
    <source>
        <dbReference type="EMBL" id="CCC91874.1"/>
    </source>
</evidence>
<feature type="coiled-coil region" evidence="1">
    <location>
        <begin position="213"/>
        <end position="271"/>
    </location>
</feature>
<dbReference type="AlphaFoldDB" id="G0UR63"/>
<keyword evidence="1" id="KW-0175">Coiled coil</keyword>
<sequence>MDIFLPPRPTRTVDLNTMSRADLIELAKKQSQNVREKAKRISFLEELVRDLTGQADLSGLGSANAQSAARSLSNSLNSTNFPQGREEERFNFADAMGQKEDVIKMLRQELDQKKKELEACQNNSLFTFTGASVAPDALERAVEERMAQWKEANKVQSAKDRARIEQLEAEVRVLRGDQMTVDSFFTTCDSTAQEQVIRERVEREVQEKVEQWQVRMKTRMDEDQEKIQNLQEKLNAYSEKAAEMLQSKEQIKRLQQEVELLRLQLAEALRDRDAALKTSGPLVASLEASWYDYLKSVSSLLSVCDERKKSLLLSADFVRDSLKKKDELFCNVMQAFRASSSKLEVEVLRVTSECARLQLRVAELEGAGTSSAVQ</sequence>
<dbReference type="EMBL" id="HE575321">
    <property type="protein sequence ID" value="CCC91874.1"/>
    <property type="molecule type" value="Genomic_DNA"/>
</dbReference>